<dbReference type="Gene3D" id="3.40.50.1240">
    <property type="entry name" value="Phosphoglycerate mutase-like"/>
    <property type="match status" value="1"/>
</dbReference>
<dbReference type="Proteomes" id="UP000067626">
    <property type="component" value="Chromosome"/>
</dbReference>
<dbReference type="PANTHER" id="PTHR48100">
    <property type="entry name" value="BROAD-SPECIFICITY PHOSPHATASE YOR283W-RELATED"/>
    <property type="match status" value="1"/>
</dbReference>
<feature type="binding site" evidence="4">
    <location>
        <position position="65"/>
    </location>
    <ligand>
        <name>substrate</name>
    </ligand>
</feature>
<dbReference type="EMBL" id="CP012159">
    <property type="protein sequence ID" value="AKT36473.1"/>
    <property type="molecule type" value="Genomic_DNA"/>
</dbReference>
<dbReference type="PATRIC" id="fig|52.7.peg.634"/>
<keyword evidence="1" id="KW-0324">Glycolysis</keyword>
<evidence type="ECO:0000256" key="2">
    <source>
        <dbReference type="ARBA" id="ARBA00023235"/>
    </source>
</evidence>
<dbReference type="Pfam" id="PF00300">
    <property type="entry name" value="His_Phos_1"/>
    <property type="match status" value="1"/>
</dbReference>
<evidence type="ECO:0000313" key="6">
    <source>
        <dbReference type="Proteomes" id="UP000067626"/>
    </source>
</evidence>
<dbReference type="InterPro" id="IPR050275">
    <property type="entry name" value="PGM_Phosphatase"/>
</dbReference>
<sequence>MGTMTATKLVLIRHGQTDDNQRQVFQGHAGHGLNERGREQAARLAARLVHTRVHLDAIYASDLQRAHETASILGEALSLVPITDPSLREVNLGAWQGLSSREVETRYAEEYAAWQRGDDVRRGGGETYAELGARIVGAIDRIADLHRGGAAAVVSHGAAIKTFTALALGVPTGRMRQFQVPTNTAVCVFERRETGALRLVVWNDAAHLGDPLADALAAPLVRAAP</sequence>
<accession>A0A0K1E7B9</accession>
<dbReference type="GO" id="GO:0005737">
    <property type="term" value="C:cytoplasm"/>
    <property type="evidence" value="ECO:0007669"/>
    <property type="project" value="TreeGrafter"/>
</dbReference>
<dbReference type="InterPro" id="IPR013078">
    <property type="entry name" value="His_Pase_superF_clade-1"/>
</dbReference>
<dbReference type="KEGG" id="ccro:CMC5_005880"/>
<dbReference type="PROSITE" id="PS00175">
    <property type="entry name" value="PG_MUTASE"/>
    <property type="match status" value="1"/>
</dbReference>
<dbReference type="PIRSF" id="PIRSF000709">
    <property type="entry name" value="6PFK_2-Ptase"/>
    <property type="match status" value="1"/>
</dbReference>
<dbReference type="OrthoDB" id="9781415at2"/>
<dbReference type="GO" id="GO:0016791">
    <property type="term" value="F:phosphatase activity"/>
    <property type="evidence" value="ECO:0007669"/>
    <property type="project" value="TreeGrafter"/>
</dbReference>
<keyword evidence="6" id="KW-1185">Reference proteome</keyword>
<feature type="active site" description="Tele-phosphohistidine intermediate" evidence="3">
    <location>
        <position position="14"/>
    </location>
</feature>
<dbReference type="PANTHER" id="PTHR48100:SF1">
    <property type="entry name" value="HISTIDINE PHOSPHATASE FAMILY PROTEIN-RELATED"/>
    <property type="match status" value="1"/>
</dbReference>
<organism evidence="5 6">
    <name type="scientific">Chondromyces crocatus</name>
    <dbReference type="NCBI Taxonomy" id="52"/>
    <lineage>
        <taxon>Bacteria</taxon>
        <taxon>Pseudomonadati</taxon>
        <taxon>Myxococcota</taxon>
        <taxon>Polyangia</taxon>
        <taxon>Polyangiales</taxon>
        <taxon>Polyangiaceae</taxon>
        <taxon>Chondromyces</taxon>
    </lineage>
</organism>
<evidence type="ECO:0000313" key="5">
    <source>
        <dbReference type="EMBL" id="AKT36473.1"/>
    </source>
</evidence>
<protein>
    <submittedName>
        <fullName evidence="5">Phosphoglycerate mutase</fullName>
    </submittedName>
</protein>
<dbReference type="SUPFAM" id="SSF53254">
    <property type="entry name" value="Phosphoglycerate mutase-like"/>
    <property type="match status" value="1"/>
</dbReference>
<dbReference type="AlphaFoldDB" id="A0A0K1E7B9"/>
<reference evidence="5 6" key="1">
    <citation type="submission" date="2015-07" db="EMBL/GenBank/DDBJ databases">
        <title>Genome analysis of myxobacterium Chondromyces crocatus Cm c5 reveals a high potential for natural compound synthesis and the genetic basis for the loss of fruiting body formation.</title>
        <authorList>
            <person name="Zaburannyi N."/>
            <person name="Bunk B."/>
            <person name="Maier J."/>
            <person name="Overmann J."/>
            <person name="Mueller R."/>
        </authorList>
    </citation>
    <scope>NUCLEOTIDE SEQUENCE [LARGE SCALE GENOMIC DNA]</scope>
    <source>
        <strain evidence="5 6">Cm c5</strain>
    </source>
</reference>
<dbReference type="InterPro" id="IPR001345">
    <property type="entry name" value="PG/BPGM_mutase_AS"/>
</dbReference>
<keyword evidence="2" id="KW-0413">Isomerase</keyword>
<evidence type="ECO:0000256" key="3">
    <source>
        <dbReference type="PIRSR" id="PIRSR613078-1"/>
    </source>
</evidence>
<feature type="active site" description="Proton donor/acceptor" evidence="3">
    <location>
        <position position="89"/>
    </location>
</feature>
<proteinExistence type="predicted"/>
<evidence type="ECO:0000256" key="4">
    <source>
        <dbReference type="PIRSR" id="PIRSR613078-2"/>
    </source>
</evidence>
<gene>
    <name evidence="5" type="primary">gpm</name>
    <name evidence="5" type="ORF">CMC5_005880</name>
</gene>
<dbReference type="SMART" id="SM00855">
    <property type="entry name" value="PGAM"/>
    <property type="match status" value="1"/>
</dbReference>
<name>A0A0K1E7B9_CHOCO</name>
<dbReference type="CDD" id="cd07067">
    <property type="entry name" value="HP_PGM_like"/>
    <property type="match status" value="1"/>
</dbReference>
<evidence type="ECO:0000256" key="1">
    <source>
        <dbReference type="ARBA" id="ARBA00023152"/>
    </source>
</evidence>
<feature type="binding site" evidence="4">
    <location>
        <begin position="13"/>
        <end position="20"/>
    </location>
    <ligand>
        <name>substrate</name>
    </ligand>
</feature>
<dbReference type="InterPro" id="IPR029033">
    <property type="entry name" value="His_PPase_superfam"/>
</dbReference>
<dbReference type="STRING" id="52.CMC5_005880"/>